<evidence type="ECO:0000259" key="2">
    <source>
        <dbReference type="PROSITE" id="PS50097"/>
    </source>
</evidence>
<feature type="compositionally biased region" description="Low complexity" evidence="1">
    <location>
        <begin position="885"/>
        <end position="894"/>
    </location>
</feature>
<dbReference type="Pfam" id="PF00651">
    <property type="entry name" value="BTB"/>
    <property type="match status" value="1"/>
</dbReference>
<gene>
    <name evidence="3" type="primary">Necator_chrX.g21481</name>
    <name evidence="3" type="ORF">RB195_021320</name>
</gene>
<dbReference type="InterPro" id="IPR043225">
    <property type="entry name" value="BACK_BTBD8"/>
</dbReference>
<organism evidence="3 4">
    <name type="scientific">Necator americanus</name>
    <name type="common">Human hookworm</name>
    <dbReference type="NCBI Taxonomy" id="51031"/>
    <lineage>
        <taxon>Eukaryota</taxon>
        <taxon>Metazoa</taxon>
        <taxon>Ecdysozoa</taxon>
        <taxon>Nematoda</taxon>
        <taxon>Chromadorea</taxon>
        <taxon>Rhabditida</taxon>
        <taxon>Rhabditina</taxon>
        <taxon>Rhabditomorpha</taxon>
        <taxon>Strongyloidea</taxon>
        <taxon>Ancylostomatidae</taxon>
        <taxon>Bunostominae</taxon>
        <taxon>Necator</taxon>
    </lineage>
</organism>
<protein>
    <recommendedName>
        <fullName evidence="2">BTB domain-containing protein</fullName>
    </recommendedName>
</protein>
<dbReference type="SUPFAM" id="SSF54695">
    <property type="entry name" value="POZ domain"/>
    <property type="match status" value="1"/>
</dbReference>
<dbReference type="PANTHER" id="PTHR22427:SF7">
    <property type="entry name" value="GH15728P"/>
    <property type="match status" value="1"/>
</dbReference>
<accession>A0ABR1EAS7</accession>
<dbReference type="Gene3D" id="3.30.710.10">
    <property type="entry name" value="Potassium Channel Kv1.1, Chain A"/>
    <property type="match status" value="2"/>
</dbReference>
<feature type="compositionally biased region" description="Basic and acidic residues" evidence="1">
    <location>
        <begin position="799"/>
        <end position="830"/>
    </location>
</feature>
<evidence type="ECO:0000313" key="4">
    <source>
        <dbReference type="Proteomes" id="UP001303046"/>
    </source>
</evidence>
<feature type="region of interest" description="Disordered" evidence="1">
    <location>
        <begin position="146"/>
        <end position="215"/>
    </location>
</feature>
<evidence type="ECO:0000313" key="3">
    <source>
        <dbReference type="EMBL" id="KAK6759668.1"/>
    </source>
</evidence>
<feature type="compositionally biased region" description="Basic and acidic residues" evidence="1">
    <location>
        <begin position="161"/>
        <end position="171"/>
    </location>
</feature>
<name>A0ABR1EAS7_NECAM</name>
<feature type="region of interest" description="Disordered" evidence="1">
    <location>
        <begin position="732"/>
        <end position="1050"/>
    </location>
</feature>
<proteinExistence type="predicted"/>
<keyword evidence="4" id="KW-1185">Reference proteome</keyword>
<feature type="compositionally biased region" description="Low complexity" evidence="1">
    <location>
        <begin position="833"/>
        <end position="845"/>
    </location>
</feature>
<reference evidence="3 4" key="1">
    <citation type="submission" date="2023-08" db="EMBL/GenBank/DDBJ databases">
        <title>A Necator americanus chromosomal reference genome.</title>
        <authorList>
            <person name="Ilik V."/>
            <person name="Petrzelkova K.J."/>
            <person name="Pardy F."/>
            <person name="Fuh T."/>
            <person name="Niatou-Singa F.S."/>
            <person name="Gouil Q."/>
            <person name="Baker L."/>
            <person name="Ritchie M.E."/>
            <person name="Jex A.R."/>
            <person name="Gazzola D."/>
            <person name="Li H."/>
            <person name="Toshio Fujiwara R."/>
            <person name="Zhan B."/>
            <person name="Aroian R.V."/>
            <person name="Pafco B."/>
            <person name="Schwarz E.M."/>
        </authorList>
    </citation>
    <scope>NUCLEOTIDE SEQUENCE [LARGE SCALE GENOMIC DNA]</scope>
    <source>
        <strain evidence="3 4">Aroian</strain>
        <tissue evidence="3">Whole animal</tissue>
    </source>
</reference>
<feature type="compositionally biased region" description="Basic and acidic residues" evidence="1">
    <location>
        <begin position="895"/>
        <end position="928"/>
    </location>
</feature>
<dbReference type="EMBL" id="JAVFWL010000006">
    <property type="protein sequence ID" value="KAK6759668.1"/>
    <property type="molecule type" value="Genomic_DNA"/>
</dbReference>
<feature type="compositionally biased region" description="Polar residues" evidence="1">
    <location>
        <begin position="974"/>
        <end position="985"/>
    </location>
</feature>
<feature type="compositionally biased region" description="Polar residues" evidence="1">
    <location>
        <begin position="777"/>
        <end position="788"/>
    </location>
</feature>
<dbReference type="Pfam" id="PF26017">
    <property type="entry name" value="BACK_BTBD8"/>
    <property type="match status" value="1"/>
</dbReference>
<feature type="compositionally biased region" description="Basic and acidic residues" evidence="1">
    <location>
        <begin position="762"/>
        <end position="774"/>
    </location>
</feature>
<sequence>MRSAVIWEQYNAAREQLQARIAEKIRRQMSTLVGNMESADLLLVAADGRKLPAHECILRARAPGFYQRHVEATVAAMGRQDGRLREVAIGDIDSSGLEFFIHSVYTEDEMAQFPSQLDEERLCENCRRIMEMKKISRSVIKSDLSRASNRSLAMDESTAELDFHRRGADDRSPEEETPTTGRPPLGDILASGSYPPSPRRLMTTSTPPYMPSSASATCQTTVSAMPSSTSHPMASSAPVMTSFRDLASGSPMTSSAYSLGGRSEVADIPEEDEEAHTERRHSRGEISMSKFIRLDREEPKDIQKEYLERKRSREGPKQIFPMFIGLADGEIERAAEVPRSGRIIMTKRLSMTSLTSLNSIDMTPTSEAQIPQADRAPCSRLASDLMQMYLNNQDTDVVIRTESGDLHAHKCILSATCPFFRQQLQKSRRIEMKGYSRNAIHFLLCFLYGGLTSIPDEVDVWEVIALATHLNHKDLADVVILHLKATRCHWFHRPCASCVSAVFDALPQFASIRCLKPLYEEALAWQARHFARIWKGRVFGHLNERWQRECYEAIIQHLDDETLIDTILGCERLQIALPRSKSESSLAVLLLVDDVLEVAMQFLVHSFHLVVTSRSFQQQGKGLALNLGVLEGLFPSVVHSLSADVAIKTFKGLDDLLEEIKTAPPSPSRALNIPLDEYSPRFCSLVRRIYELVDKHLLHYAASVVKADAWHLLSERQQTRIHDAGLFVELRQPKAPPPRFSSHNRSYKRSASAGVQFGHEIPPLERSRSIERGRPLSTIQQTISTTAEDTQKTEQVTEDVAKERSLERKRERKEEPGVQPPESKDSKTSGRETPTTTKIKPPSTSRQTSKERKSDSRSTSHEKRATSINIERQPSVHDESEQLKESTSSSSARAESPRGKPTRPTETRKSPTKKKAIETEEGKLERQGTHTIMNVDRGKAVELPGPGPSPTKTVEKPKSVVKPMVKDPPLASAAQRTVTRSVPSRTSKEVKTAPVVKSSIPKSVTTTPAKSSPARPPPRIPATETKSRAMLTRTGRSPKPGRKTTNSIEK</sequence>
<dbReference type="InterPro" id="IPR011333">
    <property type="entry name" value="SKP1/BTB/POZ_sf"/>
</dbReference>
<dbReference type="PANTHER" id="PTHR22427">
    <property type="entry name" value="GH15728P"/>
    <property type="match status" value="1"/>
</dbReference>
<dbReference type="PROSITE" id="PS50097">
    <property type="entry name" value="BTB"/>
    <property type="match status" value="2"/>
</dbReference>
<feature type="domain" description="BTB" evidence="2">
    <location>
        <begin position="395"/>
        <end position="456"/>
    </location>
</feature>
<dbReference type="InterPro" id="IPR000210">
    <property type="entry name" value="BTB/POZ_dom"/>
</dbReference>
<feature type="domain" description="BTB" evidence="2">
    <location>
        <begin position="39"/>
        <end position="106"/>
    </location>
</feature>
<comment type="caution">
    <text evidence="3">The sequence shown here is derived from an EMBL/GenBank/DDBJ whole genome shotgun (WGS) entry which is preliminary data.</text>
</comment>
<feature type="compositionally biased region" description="Basic and acidic residues" evidence="1">
    <location>
        <begin position="874"/>
        <end position="884"/>
    </location>
</feature>
<dbReference type="Proteomes" id="UP001303046">
    <property type="component" value="Unassembled WGS sequence"/>
</dbReference>
<feature type="compositionally biased region" description="Basic and acidic residues" evidence="1">
    <location>
        <begin position="848"/>
        <end position="865"/>
    </location>
</feature>
<feature type="region of interest" description="Disordered" evidence="1">
    <location>
        <begin position="254"/>
        <end position="288"/>
    </location>
</feature>
<feature type="compositionally biased region" description="Polar residues" evidence="1">
    <location>
        <begin position="202"/>
        <end position="215"/>
    </location>
</feature>
<evidence type="ECO:0000256" key="1">
    <source>
        <dbReference type="SAM" id="MobiDB-lite"/>
    </source>
</evidence>
<dbReference type="SMART" id="SM00225">
    <property type="entry name" value="BTB"/>
    <property type="match status" value="1"/>
</dbReference>